<reference evidence="1 2" key="1">
    <citation type="submission" date="2018-02" db="EMBL/GenBank/DDBJ databases">
        <authorList>
            <person name="Cohen D.B."/>
            <person name="Kent A.D."/>
        </authorList>
    </citation>
    <scope>NUCLEOTIDE SEQUENCE [LARGE SCALE GENOMIC DNA]</scope>
    <source>
        <strain evidence="1">1</strain>
    </source>
</reference>
<name>A0A2N9JFI8_9ACTN</name>
<keyword evidence="2" id="KW-1185">Reference proteome</keyword>
<sequence length="680" mass="74109">MSNGALDGARSLDRLRAEGFVGRSSTLAAITASLQGAAPQRVHLVHGPGGIGKTTLLDAADRVGRAAQRAVHRLDGRDVVGSPGAVSEWYGSVADVTAPGLLLIDGYELLAPLDEWFRAAFLPSLPTETVTVLAGRSAPSDAWWLDAGWRALSTAHELEPLSGAESDQLLEQLGVPDDRRADLARLAGGHPLVLALLAEASRRRPGLAELDDAPDVVSRLCVRIMDDVPSPAHRLGLATCAHAAQATQDLLARTVGDRADEVWDWLAERPYVRHGPNGLYLHDVVSELFEAEFRHRSPEGYVALHRAVRTYFLQRVDDPREAHPERAANELLLLHRGGPLTARMAGVPAATLPTLHRATPADHGWMLELIERDEGARAARIARRWLALPTSRPYRIRVDGGPAALTLHGYLTAPPDDLDDPVATTIWSLVARHGPLRQGERIDVCRFGAATGGWGDPLLLLVNGAACVLEWRLRASAWRFIVTPDPEGYGPYFEYLGMERMFTVDLGDGPVGGWGWDRRRLDVPAFDDMMATRELTGEMGPPPEHLLRPAPLGRDEFDQAVRMALSVLRRPDRLADSPLLGSGLVQRPDAGELAAVLTGTIERLADEPKGAEHRRVLERTYLHGAPSQEVAADLLDLPFSTYRRHLALAVQRLCDVLWAVETGVVTPQTEQKVSSDRPGE</sequence>
<dbReference type="InterPro" id="IPR027417">
    <property type="entry name" value="P-loop_NTPase"/>
</dbReference>
<dbReference type="KEGG" id="mgg:MPLG2_1110"/>
<dbReference type="EMBL" id="LT985188">
    <property type="protein sequence ID" value="SPD86146.1"/>
    <property type="molecule type" value="Genomic_DNA"/>
</dbReference>
<dbReference type="OrthoDB" id="5167319at2"/>
<dbReference type="RefSeq" id="WP_158680888.1">
    <property type="nucleotide sequence ID" value="NZ_BAAAGO010000036.1"/>
</dbReference>
<accession>A0A2N9JFI8</accession>
<evidence type="ECO:0000313" key="1">
    <source>
        <dbReference type="EMBL" id="SPD86146.1"/>
    </source>
</evidence>
<evidence type="ECO:0000313" key="2">
    <source>
        <dbReference type="Proteomes" id="UP000238164"/>
    </source>
</evidence>
<proteinExistence type="predicted"/>
<gene>
    <name evidence="1" type="ORF">MPLG2_1110</name>
</gene>
<dbReference type="Proteomes" id="UP000238164">
    <property type="component" value="Chromosome 1"/>
</dbReference>
<protein>
    <submittedName>
        <fullName evidence="1">Putative AAA ATPase</fullName>
    </submittedName>
</protein>
<dbReference type="Gene3D" id="3.40.50.300">
    <property type="entry name" value="P-loop containing nucleotide triphosphate hydrolases"/>
    <property type="match status" value="1"/>
</dbReference>
<organism evidence="1 2">
    <name type="scientific">Micropruina glycogenica</name>
    <dbReference type="NCBI Taxonomy" id="75385"/>
    <lineage>
        <taxon>Bacteria</taxon>
        <taxon>Bacillati</taxon>
        <taxon>Actinomycetota</taxon>
        <taxon>Actinomycetes</taxon>
        <taxon>Propionibacteriales</taxon>
        <taxon>Nocardioidaceae</taxon>
        <taxon>Micropruina</taxon>
    </lineage>
</organism>
<dbReference type="AlphaFoldDB" id="A0A2N9JFI8"/>
<dbReference type="SUPFAM" id="SSF52540">
    <property type="entry name" value="P-loop containing nucleoside triphosphate hydrolases"/>
    <property type="match status" value="1"/>
</dbReference>